<protein>
    <submittedName>
        <fullName evidence="1">Uncharacterized protein</fullName>
    </submittedName>
</protein>
<comment type="caution">
    <text evidence="1">The sequence shown here is derived from an EMBL/GenBank/DDBJ whole genome shotgun (WGS) entry which is preliminary data.</text>
</comment>
<sequence length="112" mass="11855">MIYNHLGGDTVCRQVTINDTLASIASEAQYDPIGDPGNRATSVAGYSPGPGQWTIQFYLTATMAQVYIASIGLSETNTVGTGNLHNHLVIGYDHTSVNSDLAIDATITIVNI</sequence>
<evidence type="ECO:0000313" key="2">
    <source>
        <dbReference type="Proteomes" id="UP000612362"/>
    </source>
</evidence>
<reference evidence="1" key="1">
    <citation type="submission" date="2020-10" db="EMBL/GenBank/DDBJ databases">
        <title>Taxonomic study of unclassified bacteria belonging to the class Ktedonobacteria.</title>
        <authorList>
            <person name="Yabe S."/>
            <person name="Wang C.M."/>
            <person name="Zheng Y."/>
            <person name="Sakai Y."/>
            <person name="Cavaletti L."/>
            <person name="Monciardini P."/>
            <person name="Donadio S."/>
        </authorList>
    </citation>
    <scope>NUCLEOTIDE SEQUENCE</scope>
    <source>
        <strain evidence="1">SOSP1-1</strain>
    </source>
</reference>
<evidence type="ECO:0000313" key="1">
    <source>
        <dbReference type="EMBL" id="GHO44510.1"/>
    </source>
</evidence>
<organism evidence="1 2">
    <name type="scientific">Ktedonospora formicarum</name>
    <dbReference type="NCBI Taxonomy" id="2778364"/>
    <lineage>
        <taxon>Bacteria</taxon>
        <taxon>Bacillati</taxon>
        <taxon>Chloroflexota</taxon>
        <taxon>Ktedonobacteria</taxon>
        <taxon>Ktedonobacterales</taxon>
        <taxon>Ktedonobacteraceae</taxon>
        <taxon>Ktedonospora</taxon>
    </lineage>
</organism>
<name>A0A8J3MTL6_9CHLR</name>
<accession>A0A8J3MTL6</accession>
<dbReference type="AlphaFoldDB" id="A0A8J3MTL6"/>
<dbReference type="EMBL" id="BNJF01000001">
    <property type="protein sequence ID" value="GHO44510.1"/>
    <property type="molecule type" value="Genomic_DNA"/>
</dbReference>
<keyword evidence="2" id="KW-1185">Reference proteome</keyword>
<proteinExistence type="predicted"/>
<gene>
    <name evidence="1" type="ORF">KSX_26730</name>
</gene>
<dbReference type="Proteomes" id="UP000612362">
    <property type="component" value="Unassembled WGS sequence"/>
</dbReference>